<sequence>MSNVCSARVSVIGLFLQPINKSSTLSPNSSIYLVQVCSLIPFTKSNFAASFLCFVWPWTPPET</sequence>
<gene>
    <name evidence="1" type="ordered locus">AXX17_At1g40590</name>
</gene>
<dbReference type="EMBL" id="LUHQ01000001">
    <property type="protein sequence ID" value="OAP17580.1"/>
    <property type="molecule type" value="Genomic_DNA"/>
</dbReference>
<reference evidence="2" key="1">
    <citation type="journal article" date="2016" name="Proc. Natl. Acad. Sci. U.S.A.">
        <title>Chromosome-level assembly of Arabidopsis thaliana Ler reveals the extent of translocation and inversion polymorphisms.</title>
        <authorList>
            <person name="Zapata L."/>
            <person name="Ding J."/>
            <person name="Willing E.M."/>
            <person name="Hartwig B."/>
            <person name="Bezdan D."/>
            <person name="Jiao W.B."/>
            <person name="Patel V."/>
            <person name="Velikkakam James G."/>
            <person name="Koornneef M."/>
            <person name="Ossowski S."/>
            <person name="Schneeberger K."/>
        </authorList>
    </citation>
    <scope>NUCLEOTIDE SEQUENCE [LARGE SCALE GENOMIC DNA]</scope>
    <source>
        <strain evidence="2">cv. Landsberg erecta</strain>
    </source>
</reference>
<proteinExistence type="predicted"/>
<dbReference type="Proteomes" id="UP000078284">
    <property type="component" value="Chromosome 1"/>
</dbReference>
<dbReference type="AlphaFoldDB" id="A0A178WGW8"/>
<evidence type="ECO:0000313" key="2">
    <source>
        <dbReference type="Proteomes" id="UP000078284"/>
    </source>
</evidence>
<protein>
    <submittedName>
        <fullName evidence="1">Uncharacterized protein</fullName>
    </submittedName>
</protein>
<organism evidence="1 2">
    <name type="scientific">Arabidopsis thaliana</name>
    <name type="common">Mouse-ear cress</name>
    <dbReference type="NCBI Taxonomy" id="3702"/>
    <lineage>
        <taxon>Eukaryota</taxon>
        <taxon>Viridiplantae</taxon>
        <taxon>Streptophyta</taxon>
        <taxon>Embryophyta</taxon>
        <taxon>Tracheophyta</taxon>
        <taxon>Spermatophyta</taxon>
        <taxon>Magnoliopsida</taxon>
        <taxon>eudicotyledons</taxon>
        <taxon>Gunneridae</taxon>
        <taxon>Pentapetalae</taxon>
        <taxon>rosids</taxon>
        <taxon>malvids</taxon>
        <taxon>Brassicales</taxon>
        <taxon>Brassicaceae</taxon>
        <taxon>Camelineae</taxon>
        <taxon>Arabidopsis</taxon>
    </lineage>
</organism>
<evidence type="ECO:0000313" key="1">
    <source>
        <dbReference type="EMBL" id="OAP17580.1"/>
    </source>
</evidence>
<accession>A0A178WGW8</accession>
<name>A0A178WGW8_ARATH</name>
<comment type="caution">
    <text evidence="1">The sequence shown here is derived from an EMBL/GenBank/DDBJ whole genome shotgun (WGS) entry which is preliminary data.</text>
</comment>